<evidence type="ECO:0000313" key="2">
    <source>
        <dbReference type="EMBL" id="OLP62363.1"/>
    </source>
</evidence>
<dbReference type="Pfam" id="PF01571">
    <property type="entry name" value="GCV_T"/>
    <property type="match status" value="1"/>
</dbReference>
<evidence type="ECO:0000259" key="1">
    <source>
        <dbReference type="Pfam" id="PF01571"/>
    </source>
</evidence>
<keyword evidence="3" id="KW-1185">Reference proteome</keyword>
<organism evidence="2 3">
    <name type="scientific">Xaviernesmea oryzae</name>
    <dbReference type="NCBI Taxonomy" id="464029"/>
    <lineage>
        <taxon>Bacteria</taxon>
        <taxon>Pseudomonadati</taxon>
        <taxon>Pseudomonadota</taxon>
        <taxon>Alphaproteobacteria</taxon>
        <taxon>Hyphomicrobiales</taxon>
        <taxon>Rhizobiaceae</taxon>
        <taxon>Rhizobium/Agrobacterium group</taxon>
        <taxon>Xaviernesmea</taxon>
    </lineage>
</organism>
<reference evidence="2 3" key="1">
    <citation type="submission" date="2016-09" db="EMBL/GenBank/DDBJ databases">
        <title>Rhizobium sp. nov., a novel species isolated from the rice rhizosphere.</title>
        <authorList>
            <person name="Zhao J."/>
            <person name="Zhang X."/>
        </authorList>
    </citation>
    <scope>NUCLEOTIDE SEQUENCE [LARGE SCALE GENOMIC DNA]</scope>
    <source>
        <strain evidence="2 3">1.7048</strain>
    </source>
</reference>
<dbReference type="Gene3D" id="3.30.70.1520">
    <property type="entry name" value="Heterotetrameric sarcosine oxidase"/>
    <property type="match status" value="1"/>
</dbReference>
<comment type="caution">
    <text evidence="2">The sequence shown here is derived from an EMBL/GenBank/DDBJ whole genome shotgun (WGS) entry which is preliminary data.</text>
</comment>
<evidence type="ECO:0000313" key="3">
    <source>
        <dbReference type="Proteomes" id="UP000186364"/>
    </source>
</evidence>
<accession>A0A1Q9B2Z5</accession>
<dbReference type="AlphaFoldDB" id="A0A1Q9B2Z5"/>
<dbReference type="OrthoDB" id="8098081at2"/>
<feature type="domain" description="GCVT N-terminal" evidence="1">
    <location>
        <begin position="67"/>
        <end position="179"/>
    </location>
</feature>
<proteinExistence type="predicted"/>
<sequence>MNAPLTAEADWHHPLAGMASSPVRAVDHLDICRRQAVGRVLAAPGEGAAVAAILAQIEGVRTAGVEEWLVVDAGTDGSLALDLAERLGDLAFVLDASDADICLRLSGPNSRRILAKGIGIDLHPDVFGIGAAGYTLCHGIRLHLARMADTSFEILVPRSYAQSLMDALKRMGREFDLSTGFSA</sequence>
<dbReference type="SUPFAM" id="SSF103025">
    <property type="entry name" value="Folate-binding domain"/>
    <property type="match status" value="1"/>
</dbReference>
<dbReference type="Proteomes" id="UP000186364">
    <property type="component" value="Unassembled WGS sequence"/>
</dbReference>
<dbReference type="Gene3D" id="3.30.1360.120">
    <property type="entry name" value="Probable tRNA modification gtpase trme, domain 1"/>
    <property type="match status" value="1"/>
</dbReference>
<name>A0A1Q9B2Z5_9HYPH</name>
<dbReference type="RefSeq" id="WP_075625663.1">
    <property type="nucleotide sequence ID" value="NZ_FOAM01000016.1"/>
</dbReference>
<dbReference type="EMBL" id="MKIP01000026">
    <property type="protein sequence ID" value="OLP62363.1"/>
    <property type="molecule type" value="Genomic_DNA"/>
</dbReference>
<gene>
    <name evidence="2" type="ORF">BJF93_23700</name>
</gene>
<protein>
    <recommendedName>
        <fullName evidence="1">GCVT N-terminal domain-containing protein</fullName>
    </recommendedName>
</protein>
<dbReference type="InterPro" id="IPR027266">
    <property type="entry name" value="TrmE/GcvT-like"/>
</dbReference>
<dbReference type="InterPro" id="IPR006222">
    <property type="entry name" value="GCVT_N"/>
</dbReference>